<accession>A0A090LLQ8</accession>
<name>A0A090LLQ8_STRRB</name>
<dbReference type="STRING" id="34506.A0A090LLQ8"/>
<dbReference type="CDD" id="cd16691">
    <property type="entry name" value="mRING-H2-C3H3C2_Mio"/>
    <property type="match status" value="1"/>
</dbReference>
<dbReference type="GeneID" id="36381473"/>
<dbReference type="Pfam" id="PF21719">
    <property type="entry name" value="MIOS_a-sol"/>
    <property type="match status" value="1"/>
</dbReference>
<dbReference type="InterPro" id="IPR013087">
    <property type="entry name" value="Znf_C2H2_type"/>
</dbReference>
<dbReference type="Gene3D" id="2.130.10.10">
    <property type="entry name" value="YVTN repeat-like/Quinoprotein amine dehydrogenase"/>
    <property type="match status" value="1"/>
</dbReference>
<dbReference type="PANTHER" id="PTHR16453:SF9">
    <property type="entry name" value="GATOR COMPLEX PROTEIN MIOS"/>
    <property type="match status" value="1"/>
</dbReference>
<dbReference type="WBParaSite" id="SRAE_2000375500.1">
    <property type="protein sequence ID" value="SRAE_2000375500.1"/>
    <property type="gene ID" value="WBGene00263980"/>
</dbReference>
<dbReference type="Pfam" id="PF17034">
    <property type="entry name" value="zinc_ribbon_16"/>
    <property type="match status" value="1"/>
</dbReference>
<feature type="domain" description="C2H2-type" evidence="5">
    <location>
        <begin position="879"/>
        <end position="901"/>
    </location>
</feature>
<evidence type="ECO:0000313" key="8">
    <source>
        <dbReference type="WBParaSite" id="SRAE_2000375500.1"/>
    </source>
</evidence>
<evidence type="ECO:0000256" key="4">
    <source>
        <dbReference type="SAM" id="MobiDB-lite"/>
    </source>
</evidence>
<dbReference type="PANTHER" id="PTHR16453">
    <property type="entry name" value="WD40 DOMAIN-CONTAINING PROTEIN MIO FAMILY MEMBER"/>
    <property type="match status" value="1"/>
</dbReference>
<dbReference type="PROSITE" id="PS00028">
    <property type="entry name" value="ZINC_FINGER_C2H2_1"/>
    <property type="match status" value="1"/>
</dbReference>
<feature type="compositionally biased region" description="Basic and acidic residues" evidence="4">
    <location>
        <begin position="493"/>
        <end position="503"/>
    </location>
</feature>
<evidence type="ECO:0000313" key="6">
    <source>
        <dbReference type="EMBL" id="CEF69103.1"/>
    </source>
</evidence>
<comment type="similarity">
    <text evidence="1">Belongs to the WD repeat mio family.</text>
</comment>
<dbReference type="InterPro" id="IPR031488">
    <property type="entry name" value="Zn_ribbon_mio"/>
</dbReference>
<sequence>MFTYSPRIRWLEASNYEYILTTSKHIKLFYTVEENGKNEVKEKPVQIKRLSGDILCSSDICNELFAFGNNRGCVYLTDLEDPLHRIVDIRPEYSSIDDCLIRDIKFNRDDPNVIGVAADSLHPEHPGSIVNVYDLGEFCHENEGLPCIYNASFGHRILSLNWVDSNRYLVSSSNQMEIYSKNCNDQVIEKLVVDEPISNVIVEPNQGNGLACYANGKILIYDLRRFRQPVYVIDMDFSKEEKSMRNFIELAWNKNSNYDLTLLYQGYPLYNITSFTSSDFCIEKPILKNIKNYGKQDIEHPYIILPVPLNQDESIISFDWHPIKKHQLITLSSSKKISINSIDLRGTAQICPTNKIICTSFDNEILIKESHLYNDNKVQHDNIIGKKKKNSLQKDITDVMKNRAIQGFGYGESDNPLLSCISKSLLVMENDNDIPKAQKRDLMNVWIWLSRMTVRGVENEVVNDKYRSKFPGMIEIAENGMGRDLSYSTGPRIKIEPKPKETNSHVTSSSSDEDEVVIKYKFFQHPRRNDILKICGWPTVDDVTSQEYLSLKFEQDVCELPRSLTIAAFSGNLDLAKELSSRFISEVETRDDHEKYLVVLKELDKILQSGVGKKLNDCEMLSKVKYYNQYLMALLIFVSVRKSKDNEKFKEIFELEQITFLDKIAFASLFLTDLEFFQECERIKESMTKKAQLSALIMMGLYNDQEVHQLFHNYIDRTGDVQNAALLLILGDCTEEEFVYFDKNSLMLKEREISNKERQKSIVNPDLFLYEIYAKRNVERSLIIIRCYMDLLNSWSLYLNRTFLGCLSKSIRSVNFTKEINDHFVSPTGNPPQVTICCNFCKEPINKDKTKDSQNESDIKHLSLFKQKDKNSEGRSMSCKNCRKPLPKCSICRLHFGTPMHEDDKNDDETNSDNWFTWCTNCLHGGHKKHLVNWFRAFDICPVSGCGCLCIMRDKNVYKNYTKYRDSF</sequence>
<dbReference type="AlphaFoldDB" id="A0A090LLQ8"/>
<proteinExistence type="inferred from homology"/>
<organism evidence="6">
    <name type="scientific">Strongyloides ratti</name>
    <name type="common">Parasitic roundworm</name>
    <dbReference type="NCBI Taxonomy" id="34506"/>
    <lineage>
        <taxon>Eukaryota</taxon>
        <taxon>Metazoa</taxon>
        <taxon>Ecdysozoa</taxon>
        <taxon>Nematoda</taxon>
        <taxon>Chromadorea</taxon>
        <taxon>Rhabditida</taxon>
        <taxon>Tylenchina</taxon>
        <taxon>Panagrolaimomorpha</taxon>
        <taxon>Strongyloidoidea</taxon>
        <taxon>Strongyloididae</taxon>
        <taxon>Strongyloides</taxon>
    </lineage>
</organism>
<keyword evidence="2" id="KW-0853">WD repeat</keyword>
<evidence type="ECO:0000259" key="5">
    <source>
        <dbReference type="PROSITE" id="PS00028"/>
    </source>
</evidence>
<dbReference type="WormBase" id="SRAE_2000375500">
    <property type="protein sequence ID" value="SRP11033"/>
    <property type="gene ID" value="WBGene00263980"/>
</dbReference>
<dbReference type="GO" id="GO:0034198">
    <property type="term" value="P:cellular response to amino acid starvation"/>
    <property type="evidence" value="ECO:0007669"/>
    <property type="project" value="TreeGrafter"/>
</dbReference>
<dbReference type="OMA" id="AGDVHFC"/>
<reference evidence="6 7" key="1">
    <citation type="submission" date="2014-09" db="EMBL/GenBank/DDBJ databases">
        <authorList>
            <person name="Martin A.A."/>
        </authorList>
    </citation>
    <scope>NUCLEOTIDE SEQUENCE</scope>
    <source>
        <strain evidence="7">ED321</strain>
        <strain evidence="6">ED321 Heterogonic</strain>
    </source>
</reference>
<dbReference type="InterPro" id="IPR037593">
    <property type="entry name" value="MIOS/Sea4"/>
</dbReference>
<feature type="region of interest" description="Disordered" evidence="4">
    <location>
        <begin position="487"/>
        <end position="509"/>
    </location>
</feature>
<evidence type="ECO:0000313" key="9">
    <source>
        <dbReference type="WormBase" id="SRAE_2000375500"/>
    </source>
</evidence>
<keyword evidence="3" id="KW-0677">Repeat</keyword>
<dbReference type="RefSeq" id="XP_024508303.1">
    <property type="nucleotide sequence ID" value="XM_024654986.1"/>
</dbReference>
<evidence type="ECO:0000256" key="3">
    <source>
        <dbReference type="ARBA" id="ARBA00022737"/>
    </source>
</evidence>
<evidence type="ECO:0000256" key="1">
    <source>
        <dbReference type="ARBA" id="ARBA00009713"/>
    </source>
</evidence>
<dbReference type="InterPro" id="IPR015943">
    <property type="entry name" value="WD40/YVTN_repeat-like_dom_sf"/>
</dbReference>
<dbReference type="EMBL" id="LN609529">
    <property type="protein sequence ID" value="CEF69103.1"/>
    <property type="molecule type" value="Genomic_DNA"/>
</dbReference>
<dbReference type="InterPro" id="IPR036322">
    <property type="entry name" value="WD40_repeat_dom_sf"/>
</dbReference>
<gene>
    <name evidence="6 8 9" type="ORF">SRAE_2000375500</name>
</gene>
<dbReference type="InterPro" id="IPR049092">
    <property type="entry name" value="MIOS_a-sol"/>
</dbReference>
<evidence type="ECO:0000256" key="2">
    <source>
        <dbReference type="ARBA" id="ARBA00022574"/>
    </source>
</evidence>
<dbReference type="GO" id="GO:1904263">
    <property type="term" value="P:positive regulation of TORC1 signaling"/>
    <property type="evidence" value="ECO:0007669"/>
    <property type="project" value="TreeGrafter"/>
</dbReference>
<dbReference type="OrthoDB" id="341486at2759"/>
<evidence type="ECO:0000313" key="7">
    <source>
        <dbReference type="Proteomes" id="UP000035682"/>
    </source>
</evidence>
<keyword evidence="7" id="KW-1185">Reference proteome</keyword>
<reference evidence="8" key="2">
    <citation type="submission" date="2020-12" db="UniProtKB">
        <authorList>
            <consortium name="WormBaseParasite"/>
        </authorList>
    </citation>
    <scope>IDENTIFICATION</scope>
</reference>
<dbReference type="GO" id="GO:0005737">
    <property type="term" value="C:cytoplasm"/>
    <property type="evidence" value="ECO:0007669"/>
    <property type="project" value="TreeGrafter"/>
</dbReference>
<dbReference type="Proteomes" id="UP000035682">
    <property type="component" value="Unplaced"/>
</dbReference>
<protein>
    <submittedName>
        <fullName evidence="6">Zinc finger, C2H2 domain and WD40/YVTN repeat-like-containing domain and WD40-repeat-containing domain-containing protein</fullName>
    </submittedName>
</protein>
<dbReference type="SUPFAM" id="SSF50978">
    <property type="entry name" value="WD40 repeat-like"/>
    <property type="match status" value="1"/>
</dbReference>
<dbReference type="CTD" id="36381473"/>